<dbReference type="EMBL" id="CCYA01000276">
    <property type="protein sequence ID" value="CEH18969.1"/>
    <property type="molecule type" value="Genomic_DNA"/>
</dbReference>
<organism evidence="1 2">
    <name type="scientific">Ceraceosorus bombacis</name>
    <dbReference type="NCBI Taxonomy" id="401625"/>
    <lineage>
        <taxon>Eukaryota</taxon>
        <taxon>Fungi</taxon>
        <taxon>Dikarya</taxon>
        <taxon>Basidiomycota</taxon>
        <taxon>Ustilaginomycotina</taxon>
        <taxon>Exobasidiomycetes</taxon>
        <taxon>Ceraceosorales</taxon>
        <taxon>Ceraceosoraceae</taxon>
        <taxon>Ceraceosorus</taxon>
    </lineage>
</organism>
<proteinExistence type="predicted"/>
<evidence type="ECO:0000313" key="2">
    <source>
        <dbReference type="Proteomes" id="UP000054845"/>
    </source>
</evidence>
<keyword evidence="2" id="KW-1185">Reference proteome</keyword>
<dbReference type="AlphaFoldDB" id="A0A0P1BSM1"/>
<reference evidence="1 2" key="1">
    <citation type="submission" date="2014-09" db="EMBL/GenBank/DDBJ databases">
        <authorList>
            <person name="Magalhaes I.L.F."/>
            <person name="Oliveira U."/>
            <person name="Santos F.R."/>
            <person name="Vidigal T.H.D.A."/>
            <person name="Brescovit A.D."/>
            <person name="Santos A.J."/>
        </authorList>
    </citation>
    <scope>NUCLEOTIDE SEQUENCE [LARGE SCALE GENOMIC DNA]</scope>
</reference>
<evidence type="ECO:0000313" key="1">
    <source>
        <dbReference type="EMBL" id="CEH18969.1"/>
    </source>
</evidence>
<sequence length="105" mass="11139">MRPCIWLHSHCPSAAVVSLSGQMHSGCPLLQLKRGARAGYSSAPLASLCALFIRWPAAPRSLPLDAAALRCVSGSFLTVRSGPFTFTFKLEAKPQTSLALQATNA</sequence>
<dbReference type="OrthoDB" id="10380126at2759"/>
<name>A0A0P1BSM1_9BASI</name>
<dbReference type="Proteomes" id="UP000054845">
    <property type="component" value="Unassembled WGS sequence"/>
</dbReference>
<accession>A0A0P1BSM1</accession>
<protein>
    <submittedName>
        <fullName evidence="1">Uncharacterized protein</fullName>
    </submittedName>
</protein>